<organism evidence="1">
    <name type="scientific">viral metagenome</name>
    <dbReference type="NCBI Taxonomy" id="1070528"/>
    <lineage>
        <taxon>unclassified sequences</taxon>
        <taxon>metagenomes</taxon>
        <taxon>organismal metagenomes</taxon>
    </lineage>
</organism>
<evidence type="ECO:0000313" key="1">
    <source>
        <dbReference type="EMBL" id="QHT37991.1"/>
    </source>
</evidence>
<name>A0A6C0FAV9_9ZZZZ</name>
<protein>
    <recommendedName>
        <fullName evidence="2">N-acetyltransferase domain-containing protein</fullName>
    </recommendedName>
</protein>
<sequence length="115" mass="13339">MGQVESSENKVNYRLLNKEEVNRLSSNIYKNIEDYKNKENIYIFIIETEKEKKIVGIGCLMMKLTKKNRYGFVGIIKDIVIHSKDDNMSHNLIGHIAEYAIEQGCYGCTMDELVE</sequence>
<proteinExistence type="predicted"/>
<reference evidence="1" key="1">
    <citation type="journal article" date="2020" name="Nature">
        <title>Giant virus diversity and host interactions through global metagenomics.</title>
        <authorList>
            <person name="Schulz F."/>
            <person name="Roux S."/>
            <person name="Paez-Espino D."/>
            <person name="Jungbluth S."/>
            <person name="Walsh D.A."/>
            <person name="Denef V.J."/>
            <person name="McMahon K.D."/>
            <person name="Konstantinidis K.T."/>
            <person name="Eloe-Fadrosh E.A."/>
            <person name="Kyrpides N.C."/>
            <person name="Woyke T."/>
        </authorList>
    </citation>
    <scope>NUCLEOTIDE SEQUENCE</scope>
    <source>
        <strain evidence="1">GVMAG-S-ERX556049-19</strain>
    </source>
</reference>
<dbReference type="Gene3D" id="3.40.630.30">
    <property type="match status" value="1"/>
</dbReference>
<dbReference type="EMBL" id="MN738823">
    <property type="protein sequence ID" value="QHT37991.1"/>
    <property type="molecule type" value="Genomic_DNA"/>
</dbReference>
<accession>A0A6C0FAV9</accession>
<dbReference type="AlphaFoldDB" id="A0A6C0FAV9"/>
<evidence type="ECO:0008006" key="2">
    <source>
        <dbReference type="Google" id="ProtNLM"/>
    </source>
</evidence>